<reference evidence="1" key="1">
    <citation type="submission" date="2020-05" db="EMBL/GenBank/DDBJ databases">
        <title>Mycena genomes resolve the evolution of fungal bioluminescence.</title>
        <authorList>
            <person name="Tsai I.J."/>
        </authorList>
    </citation>
    <scope>NUCLEOTIDE SEQUENCE</scope>
    <source>
        <strain evidence="1">CCC161011</strain>
    </source>
</reference>
<evidence type="ECO:0000313" key="1">
    <source>
        <dbReference type="EMBL" id="KAF7366197.1"/>
    </source>
</evidence>
<organism evidence="1 2">
    <name type="scientific">Mycena venus</name>
    <dbReference type="NCBI Taxonomy" id="2733690"/>
    <lineage>
        <taxon>Eukaryota</taxon>
        <taxon>Fungi</taxon>
        <taxon>Dikarya</taxon>
        <taxon>Basidiomycota</taxon>
        <taxon>Agaricomycotina</taxon>
        <taxon>Agaricomycetes</taxon>
        <taxon>Agaricomycetidae</taxon>
        <taxon>Agaricales</taxon>
        <taxon>Marasmiineae</taxon>
        <taxon>Mycenaceae</taxon>
        <taxon>Mycena</taxon>
    </lineage>
</organism>
<dbReference type="EMBL" id="JACAZI010000003">
    <property type="protein sequence ID" value="KAF7366197.1"/>
    <property type="molecule type" value="Genomic_DNA"/>
</dbReference>
<sequence length="93" mass="10585">MLHARIVKPFRTKSHFSRGSGFPIDRSIDCGLHASFKPETAQSLFEFFFLLTQEVSTLHFGRSNIESRAHVPVGKELKMKMTNFLTAGRIKDC</sequence>
<name>A0A8H6YVX2_9AGAR</name>
<dbReference type="Proteomes" id="UP000620124">
    <property type="component" value="Unassembled WGS sequence"/>
</dbReference>
<comment type="caution">
    <text evidence="1">The sequence shown here is derived from an EMBL/GenBank/DDBJ whole genome shotgun (WGS) entry which is preliminary data.</text>
</comment>
<protein>
    <submittedName>
        <fullName evidence="1">Uncharacterized protein</fullName>
    </submittedName>
</protein>
<evidence type="ECO:0000313" key="2">
    <source>
        <dbReference type="Proteomes" id="UP000620124"/>
    </source>
</evidence>
<gene>
    <name evidence="1" type="ORF">MVEN_00496800</name>
</gene>
<proteinExistence type="predicted"/>
<dbReference type="AlphaFoldDB" id="A0A8H6YVX2"/>
<accession>A0A8H6YVX2</accession>
<keyword evidence="2" id="KW-1185">Reference proteome</keyword>